<dbReference type="PANTHER" id="PTHR31977:SF1">
    <property type="entry name" value="UPF0696 PROTEIN C11ORF68"/>
    <property type="match status" value="1"/>
</dbReference>
<keyword evidence="3" id="KW-1185">Reference proteome</keyword>
<dbReference type="InterPro" id="IPR023398">
    <property type="entry name" value="TIF_eIF4e-like"/>
</dbReference>
<dbReference type="EMBL" id="JAGEUA010000007">
    <property type="protein sequence ID" value="KAL0970401.1"/>
    <property type="molecule type" value="Genomic_DNA"/>
</dbReference>
<dbReference type="InterPro" id="IPR015034">
    <property type="entry name" value="Bles03"/>
</dbReference>
<dbReference type="SUPFAM" id="SSF55418">
    <property type="entry name" value="eIF4e-like"/>
    <property type="match status" value="1"/>
</dbReference>
<accession>A0ABD0WZM0</accession>
<evidence type="ECO:0000313" key="3">
    <source>
        <dbReference type="Proteomes" id="UP001557470"/>
    </source>
</evidence>
<dbReference type="Gene3D" id="3.30.760.10">
    <property type="entry name" value="RNA Cap, Translation Initiation Factor Eif4e"/>
    <property type="match status" value="1"/>
</dbReference>
<comment type="caution">
    <text evidence="2">The sequence shown here is derived from an EMBL/GenBank/DDBJ whole genome shotgun (WGS) entry which is preliminary data.</text>
</comment>
<dbReference type="PANTHER" id="PTHR31977">
    <property type="entry name" value="UPF0696 PROTEIN C11ORF68"/>
    <property type="match status" value="1"/>
</dbReference>
<protein>
    <submittedName>
        <fullName evidence="2">Uncharacterized protein</fullName>
    </submittedName>
</protein>
<dbReference type="Pfam" id="PF08939">
    <property type="entry name" value="Bles03"/>
    <property type="match status" value="1"/>
</dbReference>
<reference evidence="2 3" key="1">
    <citation type="submission" date="2024-06" db="EMBL/GenBank/DDBJ databases">
        <authorList>
            <person name="Pan Q."/>
            <person name="Wen M."/>
            <person name="Jouanno E."/>
            <person name="Zahm M."/>
            <person name="Klopp C."/>
            <person name="Cabau C."/>
            <person name="Louis A."/>
            <person name="Berthelot C."/>
            <person name="Parey E."/>
            <person name="Roest Crollius H."/>
            <person name="Montfort J."/>
            <person name="Robinson-Rechavi M."/>
            <person name="Bouchez O."/>
            <person name="Lampietro C."/>
            <person name="Lopez Roques C."/>
            <person name="Donnadieu C."/>
            <person name="Postlethwait J."/>
            <person name="Bobe J."/>
            <person name="Verreycken H."/>
            <person name="Guiguen Y."/>
        </authorList>
    </citation>
    <scope>NUCLEOTIDE SEQUENCE [LARGE SCALE GENOMIC DNA]</scope>
    <source>
        <strain evidence="2">Up_M1</strain>
        <tissue evidence="2">Testis</tissue>
    </source>
</reference>
<comment type="similarity">
    <text evidence="1">Belongs to the UPF0696 family.</text>
</comment>
<name>A0ABD0WZM0_UMBPY</name>
<dbReference type="Proteomes" id="UP001557470">
    <property type="component" value="Unassembled WGS sequence"/>
</dbReference>
<organism evidence="2 3">
    <name type="scientific">Umbra pygmaea</name>
    <name type="common">Eastern mudminnow</name>
    <dbReference type="NCBI Taxonomy" id="75934"/>
    <lineage>
        <taxon>Eukaryota</taxon>
        <taxon>Metazoa</taxon>
        <taxon>Chordata</taxon>
        <taxon>Craniata</taxon>
        <taxon>Vertebrata</taxon>
        <taxon>Euteleostomi</taxon>
        <taxon>Actinopterygii</taxon>
        <taxon>Neopterygii</taxon>
        <taxon>Teleostei</taxon>
        <taxon>Protacanthopterygii</taxon>
        <taxon>Esociformes</taxon>
        <taxon>Umbridae</taxon>
        <taxon>Umbra</taxon>
    </lineage>
</organism>
<sequence length="276" mass="31296">MQNPASWPREKFCTNLTIFRGTMEDIQFEEYIPAYGIVVENPEPLSAESYAAEAMASDMDPWITFDSRKTPRAEFEGWLETNRPSQVLRFGDEEGGRGPVGWISVIGPKHCPHTGDVTGLQESWVKLVDSGRPITFQTIKELALNHGVLCGKWLMHLETGFKVDHAWACVARATLEGQINSAKVSPRDPKSDSQHVICAYNEDFTDEKSVMRLDAAIRASGVKCLLSYKPDVYTYLGIYRNNRWKLCPTIYESKFDLECVPRRSHIFNKVNNLEVT</sequence>
<evidence type="ECO:0000256" key="1">
    <source>
        <dbReference type="ARBA" id="ARBA00010568"/>
    </source>
</evidence>
<gene>
    <name evidence="2" type="ORF">UPYG_G00241430</name>
</gene>
<dbReference type="AlphaFoldDB" id="A0ABD0WZM0"/>
<evidence type="ECO:0000313" key="2">
    <source>
        <dbReference type="EMBL" id="KAL0970401.1"/>
    </source>
</evidence>
<proteinExistence type="inferred from homology"/>